<evidence type="ECO:0000313" key="3">
    <source>
        <dbReference type="Proteomes" id="UP000593567"/>
    </source>
</evidence>
<protein>
    <submittedName>
        <fullName evidence="2">Uncharacterized protein</fullName>
    </submittedName>
</protein>
<gene>
    <name evidence="2" type="ORF">EB796_004819</name>
</gene>
<reference evidence="2" key="1">
    <citation type="submission" date="2020-06" db="EMBL/GenBank/DDBJ databases">
        <title>Draft genome of Bugula neritina, a colonial animal packing powerful symbionts and potential medicines.</title>
        <authorList>
            <person name="Rayko M."/>
        </authorList>
    </citation>
    <scope>NUCLEOTIDE SEQUENCE [LARGE SCALE GENOMIC DNA]</scope>
    <source>
        <strain evidence="2">Kwan_BN1</strain>
    </source>
</reference>
<proteinExistence type="predicted"/>
<dbReference type="Proteomes" id="UP000593567">
    <property type="component" value="Unassembled WGS sequence"/>
</dbReference>
<comment type="caution">
    <text evidence="2">The sequence shown here is derived from an EMBL/GenBank/DDBJ whole genome shotgun (WGS) entry which is preliminary data.</text>
</comment>
<dbReference type="AlphaFoldDB" id="A0A7J7KDY7"/>
<name>A0A7J7KDY7_BUGNE</name>
<evidence type="ECO:0000313" key="2">
    <source>
        <dbReference type="EMBL" id="KAF6036872.1"/>
    </source>
</evidence>
<evidence type="ECO:0000256" key="1">
    <source>
        <dbReference type="SAM" id="MobiDB-lite"/>
    </source>
</evidence>
<feature type="region of interest" description="Disordered" evidence="1">
    <location>
        <begin position="81"/>
        <end position="110"/>
    </location>
</feature>
<sequence length="209" mass="22452">MIGTIMIVSVLNSSSNSYTLNKVFNNSMKFMHEVNMAPHCCLFPEFSKPITLSQSLTCHPPVSPLLKPPLLIPPGLQLPSPPPVTLPAHPPPPLALPPHPPQPLALPPHPPPPLALPQHLLSTPLPSQLSLYQEYIVPPPPSFNTHDSANHCQRTHPILGGDESDKIATVKEMTSGQPGTHTAAAVTSLPLLTNHQDIVSSIVSQVCFK</sequence>
<keyword evidence="3" id="KW-1185">Reference proteome</keyword>
<organism evidence="2 3">
    <name type="scientific">Bugula neritina</name>
    <name type="common">Brown bryozoan</name>
    <name type="synonym">Sertularia neritina</name>
    <dbReference type="NCBI Taxonomy" id="10212"/>
    <lineage>
        <taxon>Eukaryota</taxon>
        <taxon>Metazoa</taxon>
        <taxon>Spiralia</taxon>
        <taxon>Lophotrochozoa</taxon>
        <taxon>Bryozoa</taxon>
        <taxon>Gymnolaemata</taxon>
        <taxon>Cheilostomatida</taxon>
        <taxon>Flustrina</taxon>
        <taxon>Buguloidea</taxon>
        <taxon>Bugulidae</taxon>
        <taxon>Bugula</taxon>
    </lineage>
</organism>
<accession>A0A7J7KDY7</accession>
<dbReference type="EMBL" id="VXIV02000656">
    <property type="protein sequence ID" value="KAF6036872.1"/>
    <property type="molecule type" value="Genomic_DNA"/>
</dbReference>